<keyword evidence="2" id="KW-1185">Reference proteome</keyword>
<sequence>MSRSKSWQPLLARWSRRCRQLCLPTTNNRKEIKFLQLRFGVLRVVYLDRPLFVLVICLVRTLEEEEKTWVARKHKKSIGPAILLRIGPPFSWPGGAAAKNTPSIVQRHLPTSPHARSLLGLPRLRCPGNRSMLFVVMPVNRVEWLLEGQLSGKGPIDNGPVEPLTWPL</sequence>
<dbReference type="Proteomes" id="UP001243989">
    <property type="component" value="Unassembled WGS sequence"/>
</dbReference>
<dbReference type="AlphaFoldDB" id="A0AAI9ZT49"/>
<dbReference type="EMBL" id="JAHMHQ010000010">
    <property type="protein sequence ID" value="KAK1636528.1"/>
    <property type="molecule type" value="Genomic_DNA"/>
</dbReference>
<dbReference type="GeneID" id="85467718"/>
<accession>A0AAI9ZT49</accession>
<organism evidence="1 2">
    <name type="scientific">Colletotrichum phormii</name>
    <dbReference type="NCBI Taxonomy" id="359342"/>
    <lineage>
        <taxon>Eukaryota</taxon>
        <taxon>Fungi</taxon>
        <taxon>Dikarya</taxon>
        <taxon>Ascomycota</taxon>
        <taxon>Pezizomycotina</taxon>
        <taxon>Sordariomycetes</taxon>
        <taxon>Hypocreomycetidae</taxon>
        <taxon>Glomerellales</taxon>
        <taxon>Glomerellaceae</taxon>
        <taxon>Colletotrichum</taxon>
        <taxon>Colletotrichum acutatum species complex</taxon>
    </lineage>
</organism>
<gene>
    <name evidence="1" type="ORF">BDP81DRAFT_24090</name>
</gene>
<name>A0AAI9ZT49_9PEZI</name>
<comment type="caution">
    <text evidence="1">The sequence shown here is derived from an EMBL/GenBank/DDBJ whole genome shotgun (WGS) entry which is preliminary data.</text>
</comment>
<protein>
    <submittedName>
        <fullName evidence="1">Uncharacterized protein</fullName>
    </submittedName>
</protein>
<reference evidence="1" key="1">
    <citation type="submission" date="2021-06" db="EMBL/GenBank/DDBJ databases">
        <title>Comparative genomics, transcriptomics and evolutionary studies reveal genomic signatures of adaptation to plant cell wall in hemibiotrophic fungi.</title>
        <authorList>
            <consortium name="DOE Joint Genome Institute"/>
            <person name="Baroncelli R."/>
            <person name="Diaz J.F."/>
            <person name="Benocci T."/>
            <person name="Peng M."/>
            <person name="Battaglia E."/>
            <person name="Haridas S."/>
            <person name="Andreopoulos W."/>
            <person name="Labutti K."/>
            <person name="Pangilinan J."/>
            <person name="Floch G.L."/>
            <person name="Makela M.R."/>
            <person name="Henrissat B."/>
            <person name="Grigoriev I.V."/>
            <person name="Crouch J.A."/>
            <person name="De Vries R.P."/>
            <person name="Sukno S.A."/>
            <person name="Thon M.R."/>
        </authorList>
    </citation>
    <scope>NUCLEOTIDE SEQUENCE</scope>
    <source>
        <strain evidence="1">CBS 102054</strain>
    </source>
</reference>
<dbReference type="RefSeq" id="XP_060445135.1">
    <property type="nucleotide sequence ID" value="XM_060582856.1"/>
</dbReference>
<evidence type="ECO:0000313" key="1">
    <source>
        <dbReference type="EMBL" id="KAK1636528.1"/>
    </source>
</evidence>
<evidence type="ECO:0000313" key="2">
    <source>
        <dbReference type="Proteomes" id="UP001243989"/>
    </source>
</evidence>
<proteinExistence type="predicted"/>